<evidence type="ECO:0000313" key="3">
    <source>
        <dbReference type="Proteomes" id="UP000199126"/>
    </source>
</evidence>
<keyword evidence="3" id="KW-1185">Reference proteome</keyword>
<proteinExistence type="predicted"/>
<keyword evidence="1" id="KW-0812">Transmembrane</keyword>
<dbReference type="AlphaFoldDB" id="A0A1H8TZS2"/>
<evidence type="ECO:0000256" key="1">
    <source>
        <dbReference type="SAM" id="Phobius"/>
    </source>
</evidence>
<dbReference type="Proteomes" id="UP000199126">
    <property type="component" value="Unassembled WGS sequence"/>
</dbReference>
<dbReference type="RefSeq" id="WP_089825690.1">
    <property type="nucleotide sequence ID" value="NZ_FODV01000009.1"/>
</dbReference>
<name>A0A1H8TZS2_9EURY</name>
<feature type="transmembrane region" description="Helical" evidence="1">
    <location>
        <begin position="54"/>
        <end position="73"/>
    </location>
</feature>
<sequence>MLTGIQLRAVATAVVVAVVSLVVVAGIEATALFARTHLPDSVLTVFVVRFGRHVAGGLLALVLLPLVGALLLAPEFTVVGVLRFLTSPQYVDLLRFGAPAFVLFGLLLVVGVGKKTLGLDG</sequence>
<gene>
    <name evidence="2" type="ORF">SAMN04487948_10934</name>
</gene>
<dbReference type="EMBL" id="FODV01000009">
    <property type="protein sequence ID" value="SEO96510.1"/>
    <property type="molecule type" value="Genomic_DNA"/>
</dbReference>
<feature type="transmembrane region" description="Helical" evidence="1">
    <location>
        <begin position="93"/>
        <end position="113"/>
    </location>
</feature>
<reference evidence="3" key="1">
    <citation type="submission" date="2016-10" db="EMBL/GenBank/DDBJ databases">
        <authorList>
            <person name="Varghese N."/>
            <person name="Submissions S."/>
        </authorList>
    </citation>
    <scope>NUCLEOTIDE SEQUENCE [LARGE SCALE GENOMIC DNA]</scope>
    <source>
        <strain evidence="3">CGMCC 1.10121</strain>
    </source>
</reference>
<organism evidence="2 3">
    <name type="scientific">Halogranum amylolyticum</name>
    <dbReference type="NCBI Taxonomy" id="660520"/>
    <lineage>
        <taxon>Archaea</taxon>
        <taxon>Methanobacteriati</taxon>
        <taxon>Methanobacteriota</taxon>
        <taxon>Stenosarchaea group</taxon>
        <taxon>Halobacteria</taxon>
        <taxon>Halobacteriales</taxon>
        <taxon>Haloferacaceae</taxon>
    </lineage>
</organism>
<feature type="transmembrane region" description="Helical" evidence="1">
    <location>
        <begin position="12"/>
        <end position="34"/>
    </location>
</feature>
<protein>
    <submittedName>
        <fullName evidence="2">Uncharacterized protein</fullName>
    </submittedName>
</protein>
<keyword evidence="1" id="KW-0472">Membrane</keyword>
<evidence type="ECO:0000313" key="2">
    <source>
        <dbReference type="EMBL" id="SEO96510.1"/>
    </source>
</evidence>
<keyword evidence="1" id="KW-1133">Transmembrane helix</keyword>
<accession>A0A1H8TZS2</accession>